<comment type="caution">
    <text evidence="3">The sequence shown here is derived from an EMBL/GenBank/DDBJ whole genome shotgun (WGS) entry which is preliminary data.</text>
</comment>
<dbReference type="InterPro" id="IPR007168">
    <property type="entry name" value="Phageshock_PspC_N"/>
</dbReference>
<gene>
    <name evidence="3" type="ORF">IRY30_00095</name>
</gene>
<feature type="transmembrane region" description="Helical" evidence="1">
    <location>
        <begin position="127"/>
        <end position="144"/>
    </location>
</feature>
<dbReference type="Pfam" id="PF04024">
    <property type="entry name" value="PspC"/>
    <property type="match status" value="1"/>
</dbReference>
<proteinExistence type="predicted"/>
<keyword evidence="1" id="KW-0812">Transmembrane</keyword>
<keyword evidence="1" id="KW-1133">Transmembrane helix</keyword>
<sequence length="455" mass="48920">MMNNRYPDGSLGNDNNQYGSAFPVNNVDVARKSNFSLSEMWRTRPVRIPSSQKSGAWLGGVAEGIGVRYQVSPLLIRFVFLALCFFSGLGILLYFGLLLVLPRYTVPLSPIEAMVKGIKDKRYSQDVNLGWVIVILVGLSVFPIGSAYSSLDWTGVVVAALVAFLLHQREPVPYKDFYAGAYAADFAGQDSGQFAGQPYTDNAAGAPLQAASTPHTVNPPLNGDNEQTYVAAPGFEQHHARQVPPSWDPLGTAPFAWHLPDPDEGDAMYGASAYSGEGKRKRGWGTAVRIFVATAVAAVALSVFAAFGFLVFIEPSDSDDPTKNTLTQTDRVLNPQVSYAELDYALSTGVINFNRLDGASGVLKDDGQQKVEINAQLSDVELVIPEDTSGGSYRVVVECRTSVMSDTPCTGADEYIVRGEKDSSANLPTVNVGLDSTLSSIMVTRGEHAEPVDAS</sequence>
<feature type="transmembrane region" description="Helical" evidence="1">
    <location>
        <begin position="290"/>
        <end position="313"/>
    </location>
</feature>
<feature type="transmembrane region" description="Helical" evidence="1">
    <location>
        <begin position="78"/>
        <end position="106"/>
    </location>
</feature>
<feature type="domain" description="Phage shock protein PspC N-terminal" evidence="2">
    <location>
        <begin position="53"/>
        <end position="103"/>
    </location>
</feature>
<dbReference type="Proteomes" id="UP000635902">
    <property type="component" value="Unassembled WGS sequence"/>
</dbReference>
<reference evidence="3 4" key="1">
    <citation type="submission" date="2020-10" db="EMBL/GenBank/DDBJ databases">
        <title>Novel species in genus Corynebacterium.</title>
        <authorList>
            <person name="Zhang G."/>
        </authorList>
    </citation>
    <scope>NUCLEOTIDE SEQUENCE [LARGE SCALE GENOMIC DNA]</scope>
    <source>
        <strain evidence="3 4">DSM 45110</strain>
    </source>
</reference>
<dbReference type="EMBL" id="JADKMY010000001">
    <property type="protein sequence ID" value="MBF4552486.1"/>
    <property type="molecule type" value="Genomic_DNA"/>
</dbReference>
<keyword evidence="4" id="KW-1185">Reference proteome</keyword>
<name>A0ABR9ZGF6_9CORY</name>
<keyword evidence="1" id="KW-0472">Membrane</keyword>
<dbReference type="RefSeq" id="WP_194555401.1">
    <property type="nucleotide sequence ID" value="NZ_JADKMY010000001.1"/>
</dbReference>
<evidence type="ECO:0000313" key="3">
    <source>
        <dbReference type="EMBL" id="MBF4552486.1"/>
    </source>
</evidence>
<accession>A0ABR9ZGF6</accession>
<protein>
    <submittedName>
        <fullName evidence="3">PspC domain-containing protein</fullName>
    </submittedName>
</protein>
<organism evidence="3 4">
    <name type="scientific">Corynebacterium suicordis DSM 45110</name>
    <dbReference type="NCBI Taxonomy" id="1121369"/>
    <lineage>
        <taxon>Bacteria</taxon>
        <taxon>Bacillati</taxon>
        <taxon>Actinomycetota</taxon>
        <taxon>Actinomycetes</taxon>
        <taxon>Mycobacteriales</taxon>
        <taxon>Corynebacteriaceae</taxon>
        <taxon>Corynebacterium</taxon>
    </lineage>
</organism>
<evidence type="ECO:0000256" key="1">
    <source>
        <dbReference type="SAM" id="Phobius"/>
    </source>
</evidence>
<evidence type="ECO:0000313" key="4">
    <source>
        <dbReference type="Proteomes" id="UP000635902"/>
    </source>
</evidence>
<evidence type="ECO:0000259" key="2">
    <source>
        <dbReference type="Pfam" id="PF04024"/>
    </source>
</evidence>